<evidence type="ECO:0000313" key="2">
    <source>
        <dbReference type="Proteomes" id="UP000241587"/>
    </source>
</evidence>
<dbReference type="Proteomes" id="UP000241587">
    <property type="component" value="Unassembled WGS sequence"/>
</dbReference>
<reference evidence="1 2" key="1">
    <citation type="submission" date="2018-02" db="EMBL/GenBank/DDBJ databases">
        <title>Fusarium culmorum secondary metabolites in fungal-bacterial-plant interactions.</title>
        <authorList>
            <person name="Schmidt R."/>
        </authorList>
    </citation>
    <scope>NUCLEOTIDE SEQUENCE [LARGE SCALE GENOMIC DNA]</scope>
    <source>
        <strain evidence="1 2">PV</strain>
    </source>
</reference>
<comment type="caution">
    <text evidence="1">The sequence shown here is derived from an EMBL/GenBank/DDBJ whole genome shotgun (WGS) entry which is preliminary data.</text>
</comment>
<dbReference type="OMA" id="AFPNFIP"/>
<organism evidence="1 2">
    <name type="scientific">Fusarium culmorum</name>
    <dbReference type="NCBI Taxonomy" id="5516"/>
    <lineage>
        <taxon>Eukaryota</taxon>
        <taxon>Fungi</taxon>
        <taxon>Dikarya</taxon>
        <taxon>Ascomycota</taxon>
        <taxon>Pezizomycotina</taxon>
        <taxon>Sordariomycetes</taxon>
        <taxon>Hypocreomycetidae</taxon>
        <taxon>Hypocreales</taxon>
        <taxon>Nectriaceae</taxon>
        <taxon>Fusarium</taxon>
    </lineage>
</organism>
<dbReference type="EMBL" id="PVEM01000006">
    <property type="protein sequence ID" value="PTD06488.1"/>
    <property type="molecule type" value="Genomic_DNA"/>
</dbReference>
<dbReference type="PANTHER" id="PTHR36839">
    <property type="entry name" value="METALLO-BETA-LACTAMASE FAMILY PROTEIN (AFU_ORTHOLOGUE AFUA_5G12770)"/>
    <property type="match status" value="1"/>
</dbReference>
<protein>
    <recommendedName>
        <fullName evidence="3">Metallo-beta-lactamase domain-containing protein</fullName>
    </recommendedName>
</protein>
<keyword evidence="2" id="KW-1185">Reference proteome</keyword>
<dbReference type="PANTHER" id="PTHR36839:SF1">
    <property type="entry name" value="METALLO-BETA-LACTAMASE FAMILY PROTEIN (AFU_ORTHOLOGUE AFUA_5G12770)"/>
    <property type="match status" value="1"/>
</dbReference>
<evidence type="ECO:0000313" key="1">
    <source>
        <dbReference type="EMBL" id="PTD06488.1"/>
    </source>
</evidence>
<dbReference type="OrthoDB" id="17458at2759"/>
<evidence type="ECO:0008006" key="3">
    <source>
        <dbReference type="Google" id="ProtNLM"/>
    </source>
</evidence>
<name>A0A2T4GSF0_FUSCU</name>
<sequence>MATPKNLALFVTCGTQFGIPFDERPSTCRMCNEPRQFVPPSGQSWTALEKLQANHRNEFKQDEHDGRIWSIFSKPQIAIGQRAVFIKTEHGNVLWDCISLSDDETIQFVNSHGAKKFDCPVYLVAEDQEWLNREDTEHRRVFFDGETQDILPGVTMVKLGGHFPGSSVLHWNNNISGLNRAHHNENHQIFLFHYAFPNFIPLGPTAMRLMWKRLRPWDFTSVYSLFFTTTVHESSVKEIILESMKRQAMHQKNDAHPLMQEQIEA</sequence>
<dbReference type="InterPro" id="IPR036866">
    <property type="entry name" value="RibonucZ/Hydroxyglut_hydro"/>
</dbReference>
<dbReference type="SUPFAM" id="SSF56281">
    <property type="entry name" value="Metallo-hydrolase/oxidoreductase"/>
    <property type="match status" value="1"/>
</dbReference>
<dbReference type="AlphaFoldDB" id="A0A2T4GSF0"/>
<proteinExistence type="predicted"/>
<accession>A0A2T4GSF0</accession>
<gene>
    <name evidence="1" type="ORF">FCULG_00006445</name>
</gene>